<evidence type="ECO:0000313" key="11">
    <source>
        <dbReference type="EMBL" id="EWM25495.1"/>
    </source>
</evidence>
<dbReference type="UniPathway" id="UPA00253">
    <property type="reaction ID" value="UER00600"/>
</dbReference>
<name>W7TES1_9STRA</name>
<dbReference type="CDD" id="cd02165">
    <property type="entry name" value="NMNAT"/>
    <property type="match status" value="1"/>
</dbReference>
<dbReference type="Pfam" id="PF01467">
    <property type="entry name" value="CTP_transf_like"/>
    <property type="match status" value="1"/>
</dbReference>
<dbReference type="AlphaFoldDB" id="W7TES1"/>
<keyword evidence="2" id="KW-0662">Pyridine nucleotide biosynthesis</keyword>
<keyword evidence="7" id="KW-0520">NAD</keyword>
<sequence>MPQEYGTFFAPPSKLTSWLRANKSEDALEAGTAPEDKSSAPSPCGAFPGSPLMTPNALAQTGPAPASVLLFGLSANPPTGQAGHAGIVRFLREQDQWDEIWVMPVYKHMHAKNHQLVDFEDRYQMCRLNFTCPSSYGASSYSASPPSAKGPPTTRTRVKVVRLEKEVAKNFIAEAAARGQGPETVKVGTIDVVLYAKERMPNTDFSLVLGTDTFNDMKRGKWKRGRELLDLVSVVVISRPGVPYAPQEDEFLNHNLHFYNVPSLGEVSSTAVRKTTDLRLLREVLEPRVLEYIRERGLYTIGRIEGGGGLGGAGRSSVSSFYSYTSGKKGKVLDDRTRAETDEGQVLHRTKVEEPRRRRVWWAVRIVWTVLALLLFGGIILGTQHLGWRKTWHGFLKVLRGMHRIEKE</sequence>
<feature type="domain" description="Cytidyltransferase-like" evidence="10">
    <location>
        <begin position="82"/>
        <end position="274"/>
    </location>
</feature>
<evidence type="ECO:0000256" key="5">
    <source>
        <dbReference type="ARBA" id="ARBA00022741"/>
    </source>
</evidence>
<evidence type="ECO:0000256" key="8">
    <source>
        <dbReference type="SAM" id="MobiDB-lite"/>
    </source>
</evidence>
<keyword evidence="9" id="KW-1133">Transmembrane helix</keyword>
<evidence type="ECO:0000313" key="12">
    <source>
        <dbReference type="Proteomes" id="UP000019335"/>
    </source>
</evidence>
<evidence type="ECO:0000256" key="9">
    <source>
        <dbReference type="SAM" id="Phobius"/>
    </source>
</evidence>
<dbReference type="Gene3D" id="3.40.50.620">
    <property type="entry name" value="HUPs"/>
    <property type="match status" value="1"/>
</dbReference>
<evidence type="ECO:0000256" key="7">
    <source>
        <dbReference type="ARBA" id="ARBA00023027"/>
    </source>
</evidence>
<evidence type="ECO:0000256" key="6">
    <source>
        <dbReference type="ARBA" id="ARBA00022840"/>
    </source>
</evidence>
<dbReference type="GO" id="GO:0005524">
    <property type="term" value="F:ATP binding"/>
    <property type="evidence" value="ECO:0007669"/>
    <property type="project" value="UniProtKB-KW"/>
</dbReference>
<dbReference type="GO" id="GO:0009435">
    <property type="term" value="P:NAD+ biosynthetic process"/>
    <property type="evidence" value="ECO:0007669"/>
    <property type="project" value="UniProtKB-UniPathway"/>
</dbReference>
<dbReference type="PANTHER" id="PTHR39321">
    <property type="entry name" value="NICOTINATE-NUCLEOTIDE ADENYLYLTRANSFERASE-RELATED"/>
    <property type="match status" value="1"/>
</dbReference>
<gene>
    <name evidence="11" type="ORF">Naga_100032g31</name>
</gene>
<comment type="pathway">
    <text evidence="1">Cofactor biosynthesis; NAD(+) biosynthesis.</text>
</comment>
<dbReference type="EMBL" id="AZIL01000931">
    <property type="protein sequence ID" value="EWM25495.1"/>
    <property type="molecule type" value="Genomic_DNA"/>
</dbReference>
<dbReference type="PANTHER" id="PTHR39321:SF3">
    <property type="entry name" value="PHOSPHOPANTETHEINE ADENYLYLTRANSFERASE"/>
    <property type="match status" value="1"/>
</dbReference>
<keyword evidence="3 11" id="KW-0808">Transferase</keyword>
<reference evidence="11 12" key="1">
    <citation type="journal article" date="2014" name="Mol. Plant">
        <title>Chromosome Scale Genome Assembly and Transcriptome Profiling of Nannochloropsis gaditana in Nitrogen Depletion.</title>
        <authorList>
            <person name="Corteggiani Carpinelli E."/>
            <person name="Telatin A."/>
            <person name="Vitulo N."/>
            <person name="Forcato C."/>
            <person name="D'Angelo M."/>
            <person name="Schiavon R."/>
            <person name="Vezzi A."/>
            <person name="Giacometti G.M."/>
            <person name="Morosinotto T."/>
            <person name="Valle G."/>
        </authorList>
    </citation>
    <scope>NUCLEOTIDE SEQUENCE [LARGE SCALE GENOMIC DNA]</scope>
    <source>
        <strain evidence="11 12">B-31</strain>
    </source>
</reference>
<comment type="caution">
    <text evidence="11">The sequence shown here is derived from an EMBL/GenBank/DDBJ whole genome shotgun (WGS) entry which is preliminary data.</text>
</comment>
<dbReference type="InterPro" id="IPR014729">
    <property type="entry name" value="Rossmann-like_a/b/a_fold"/>
</dbReference>
<dbReference type="GO" id="GO:0070566">
    <property type="term" value="F:adenylyltransferase activity"/>
    <property type="evidence" value="ECO:0007669"/>
    <property type="project" value="UniProtKB-ARBA"/>
</dbReference>
<dbReference type="Proteomes" id="UP000019335">
    <property type="component" value="Chromosome 11"/>
</dbReference>
<evidence type="ECO:0000256" key="4">
    <source>
        <dbReference type="ARBA" id="ARBA00022695"/>
    </source>
</evidence>
<feature type="transmembrane region" description="Helical" evidence="9">
    <location>
        <begin position="360"/>
        <end position="381"/>
    </location>
</feature>
<dbReference type="InterPro" id="IPR004821">
    <property type="entry name" value="Cyt_trans-like"/>
</dbReference>
<evidence type="ECO:0000256" key="3">
    <source>
        <dbReference type="ARBA" id="ARBA00022679"/>
    </source>
</evidence>
<evidence type="ECO:0000259" key="10">
    <source>
        <dbReference type="Pfam" id="PF01467"/>
    </source>
</evidence>
<feature type="region of interest" description="Disordered" evidence="8">
    <location>
        <begin position="26"/>
        <end position="51"/>
    </location>
</feature>
<dbReference type="SUPFAM" id="SSF52374">
    <property type="entry name" value="Nucleotidylyl transferase"/>
    <property type="match status" value="1"/>
</dbReference>
<keyword evidence="9" id="KW-0472">Membrane</keyword>
<evidence type="ECO:0000256" key="2">
    <source>
        <dbReference type="ARBA" id="ARBA00022642"/>
    </source>
</evidence>
<keyword evidence="9" id="KW-0812">Transmembrane</keyword>
<keyword evidence="5" id="KW-0547">Nucleotide-binding</keyword>
<protein>
    <submittedName>
        <fullName evidence="11">Nicotinate-nucleotide adenylyltransferase</fullName>
    </submittedName>
</protein>
<dbReference type="OrthoDB" id="422187at2759"/>
<proteinExistence type="predicted"/>
<keyword evidence="6" id="KW-0067">ATP-binding</keyword>
<keyword evidence="12" id="KW-1185">Reference proteome</keyword>
<dbReference type="InterPro" id="IPR005248">
    <property type="entry name" value="NadD/NMNAT"/>
</dbReference>
<keyword evidence="4 11" id="KW-0548">Nucleotidyltransferase</keyword>
<organism evidence="11 12">
    <name type="scientific">Nannochloropsis gaditana</name>
    <dbReference type="NCBI Taxonomy" id="72520"/>
    <lineage>
        <taxon>Eukaryota</taxon>
        <taxon>Sar</taxon>
        <taxon>Stramenopiles</taxon>
        <taxon>Ochrophyta</taxon>
        <taxon>Eustigmatophyceae</taxon>
        <taxon>Eustigmatales</taxon>
        <taxon>Monodopsidaceae</taxon>
        <taxon>Nannochloropsis</taxon>
    </lineage>
</organism>
<evidence type="ECO:0000256" key="1">
    <source>
        <dbReference type="ARBA" id="ARBA00004790"/>
    </source>
</evidence>
<accession>W7TES1</accession>